<dbReference type="Pfam" id="PF02659">
    <property type="entry name" value="Mntp"/>
    <property type="match status" value="1"/>
</dbReference>
<keyword evidence="3 8" id="KW-0812">Transmembrane</keyword>
<comment type="caution">
    <text evidence="9">The sequence shown here is derived from an EMBL/GenBank/DDBJ whole genome shotgun (WGS) entry which is preliminary data.</text>
</comment>
<organism evidence="9 10">
    <name type="scientific">Granulimonas faecalis</name>
    <dbReference type="NCBI Taxonomy" id="2894155"/>
    <lineage>
        <taxon>Bacteria</taxon>
        <taxon>Bacillati</taxon>
        <taxon>Actinomycetota</taxon>
        <taxon>Coriobacteriia</taxon>
        <taxon>Coriobacteriales</taxon>
        <taxon>Kribbibacteriaceae</taxon>
        <taxon>Granulimonas</taxon>
    </lineage>
</organism>
<dbReference type="GO" id="GO:0005886">
    <property type="term" value="C:plasma membrane"/>
    <property type="evidence" value="ECO:0007669"/>
    <property type="project" value="UniProtKB-SubCell"/>
</dbReference>
<comment type="subcellular location">
    <subcellularLocation>
        <location evidence="8">Cell membrane</location>
        <topology evidence="8">Multi-pass membrane protein</topology>
    </subcellularLocation>
</comment>
<feature type="transmembrane region" description="Helical" evidence="8">
    <location>
        <begin position="182"/>
        <end position="199"/>
    </location>
</feature>
<protein>
    <recommendedName>
        <fullName evidence="8">Putative manganese efflux pump MntP</fullName>
    </recommendedName>
</protein>
<dbReference type="GO" id="GO:0005384">
    <property type="term" value="F:manganese ion transmembrane transporter activity"/>
    <property type="evidence" value="ECO:0007669"/>
    <property type="project" value="UniProtKB-UniRule"/>
</dbReference>
<keyword evidence="7 8" id="KW-0464">Manganese</keyword>
<dbReference type="PANTHER" id="PTHR35529">
    <property type="entry name" value="MANGANESE EFFLUX PUMP MNTP-RELATED"/>
    <property type="match status" value="1"/>
</dbReference>
<evidence type="ECO:0000256" key="4">
    <source>
        <dbReference type="ARBA" id="ARBA00022989"/>
    </source>
</evidence>
<keyword evidence="1 8" id="KW-0813">Transport</keyword>
<evidence type="ECO:0000256" key="3">
    <source>
        <dbReference type="ARBA" id="ARBA00022692"/>
    </source>
</evidence>
<dbReference type="HAMAP" id="MF_01521">
    <property type="entry name" value="MntP_pump"/>
    <property type="match status" value="1"/>
</dbReference>
<feature type="transmembrane region" description="Helical" evidence="8">
    <location>
        <begin position="68"/>
        <end position="85"/>
    </location>
</feature>
<keyword evidence="5 8" id="KW-0406">Ion transport</keyword>
<reference evidence="9" key="1">
    <citation type="journal article" date="2022" name="Int. J. Syst. Evol. Microbiol.">
        <title>Granulimonas faecalis gen. nov., sp. nov., and Leptogranulimonas caecicola gen. nov., sp. nov., novel lactate-producing Atopobiaceae bacteria isolated from mouse intestines, and an emended description of the family Atopobiaceae.</title>
        <authorList>
            <person name="Morinaga K."/>
            <person name="Kusada H."/>
            <person name="Sakamoto S."/>
            <person name="Murakami T."/>
            <person name="Toyoda A."/>
            <person name="Mori H."/>
            <person name="Meng X.Y."/>
            <person name="Takashino M."/>
            <person name="Murotomi K."/>
            <person name="Tamaki H."/>
        </authorList>
    </citation>
    <scope>NUCLEOTIDE SEQUENCE</scope>
    <source>
        <strain evidence="9">OPF53</strain>
    </source>
</reference>
<evidence type="ECO:0000256" key="2">
    <source>
        <dbReference type="ARBA" id="ARBA00022475"/>
    </source>
</evidence>
<dbReference type="Proteomes" id="UP001055025">
    <property type="component" value="Unassembled WGS sequence"/>
</dbReference>
<keyword evidence="6 8" id="KW-0472">Membrane</keyword>
<feature type="transmembrane region" description="Helical" evidence="8">
    <location>
        <begin position="37"/>
        <end position="61"/>
    </location>
</feature>
<dbReference type="AlphaFoldDB" id="A0AAV5B2N5"/>
<evidence type="ECO:0000256" key="5">
    <source>
        <dbReference type="ARBA" id="ARBA00023065"/>
    </source>
</evidence>
<keyword evidence="10" id="KW-1185">Reference proteome</keyword>
<comment type="function">
    <text evidence="8">Probably functions as a manganese efflux pump.</text>
</comment>
<evidence type="ECO:0000256" key="1">
    <source>
        <dbReference type="ARBA" id="ARBA00022448"/>
    </source>
</evidence>
<proteinExistence type="inferred from homology"/>
<keyword evidence="4 8" id="KW-1133">Transmembrane helix</keyword>
<evidence type="ECO:0000256" key="6">
    <source>
        <dbReference type="ARBA" id="ARBA00023136"/>
    </source>
</evidence>
<dbReference type="PANTHER" id="PTHR35529:SF1">
    <property type="entry name" value="MANGANESE EFFLUX PUMP MNTP-RELATED"/>
    <property type="match status" value="1"/>
</dbReference>
<dbReference type="EMBL" id="BQKC01000001">
    <property type="protein sequence ID" value="GJM55045.1"/>
    <property type="molecule type" value="Genomic_DNA"/>
</dbReference>
<sequence length="200" mass="20188">MGLGECLVLGVALAMDAFAVTVSNTLAAPGARRRRLLLMPLLFGLFQGLMTLLGSLLGSLFGDVIERFSGLVALVVLGAIGVNMVREGLGALRPVAAEEVAAKGSPAEEDRDCGGDDVLSPGRLLLEAVATSIDAFAVGVSLRAMGVAVGPASTVIGLVTAALCVAAIACGRWVGPRIGDRAQVAGGVVLVALGVKAFFF</sequence>
<name>A0AAV5B2N5_9ACTN</name>
<comment type="similarity">
    <text evidence="8">Belongs to the MntP (TC 9.B.29) family.</text>
</comment>
<dbReference type="InterPro" id="IPR022929">
    <property type="entry name" value="Put_MntP"/>
</dbReference>
<evidence type="ECO:0000313" key="10">
    <source>
        <dbReference type="Proteomes" id="UP001055025"/>
    </source>
</evidence>
<comment type="caution">
    <text evidence="8">Lacks conserved residue(s) required for the propagation of feature annotation.</text>
</comment>
<accession>A0AAV5B2N5</accession>
<dbReference type="InterPro" id="IPR003810">
    <property type="entry name" value="Mntp/YtaF"/>
</dbReference>
<feature type="transmembrane region" description="Helical" evidence="8">
    <location>
        <begin position="148"/>
        <end position="170"/>
    </location>
</feature>
<evidence type="ECO:0000256" key="8">
    <source>
        <dbReference type="HAMAP-Rule" id="MF_01521"/>
    </source>
</evidence>
<keyword evidence="2 8" id="KW-1003">Cell membrane</keyword>
<gene>
    <name evidence="8 9" type="primary">mntP</name>
    <name evidence="9" type="ORF">ATOP_07000</name>
</gene>
<dbReference type="RefSeq" id="WP_265590677.1">
    <property type="nucleotide sequence ID" value="NZ_BQKC01000001.1"/>
</dbReference>
<evidence type="ECO:0000313" key="9">
    <source>
        <dbReference type="EMBL" id="GJM55045.1"/>
    </source>
</evidence>
<evidence type="ECO:0000256" key="7">
    <source>
        <dbReference type="ARBA" id="ARBA00023211"/>
    </source>
</evidence>